<comment type="caution">
    <text evidence="9">The sequence shown here is derived from an EMBL/GenBank/DDBJ whole genome shotgun (WGS) entry which is preliminary data.</text>
</comment>
<evidence type="ECO:0000256" key="1">
    <source>
        <dbReference type="ARBA" id="ARBA00004141"/>
    </source>
</evidence>
<dbReference type="OrthoDB" id="9793589at2"/>
<feature type="transmembrane region" description="Helical" evidence="7">
    <location>
        <begin position="147"/>
        <end position="170"/>
    </location>
</feature>
<evidence type="ECO:0000256" key="2">
    <source>
        <dbReference type="ARBA" id="ARBA00022448"/>
    </source>
</evidence>
<dbReference type="GO" id="GO:0015297">
    <property type="term" value="F:antiporter activity"/>
    <property type="evidence" value="ECO:0007669"/>
    <property type="project" value="InterPro"/>
</dbReference>
<name>A0A3A9ZAK5_9ACTN</name>
<evidence type="ECO:0000256" key="3">
    <source>
        <dbReference type="ARBA" id="ARBA00022692"/>
    </source>
</evidence>
<keyword evidence="10" id="KW-1185">Reference proteome</keyword>
<feature type="transmembrane region" description="Helical" evidence="7">
    <location>
        <begin position="105"/>
        <end position="127"/>
    </location>
</feature>
<evidence type="ECO:0000256" key="7">
    <source>
        <dbReference type="SAM" id="Phobius"/>
    </source>
</evidence>
<evidence type="ECO:0000256" key="5">
    <source>
        <dbReference type="ARBA" id="ARBA00023065"/>
    </source>
</evidence>
<dbReference type="PANTHER" id="PTHR32468:SF0">
    <property type="entry name" value="K(+)_H(+) ANTIPORTER 1"/>
    <property type="match status" value="1"/>
</dbReference>
<dbReference type="Pfam" id="PF00999">
    <property type="entry name" value="Na_H_Exchanger"/>
    <property type="match status" value="1"/>
</dbReference>
<feature type="transmembrane region" description="Helical" evidence="7">
    <location>
        <begin position="260"/>
        <end position="280"/>
    </location>
</feature>
<dbReference type="Gene3D" id="1.20.1530.20">
    <property type="match status" value="1"/>
</dbReference>
<dbReference type="AlphaFoldDB" id="A0A3A9ZAK5"/>
<accession>A0A3A9ZAK5</accession>
<feature type="transmembrane region" description="Helical" evidence="7">
    <location>
        <begin position="182"/>
        <end position="209"/>
    </location>
</feature>
<dbReference type="GO" id="GO:0016020">
    <property type="term" value="C:membrane"/>
    <property type="evidence" value="ECO:0007669"/>
    <property type="project" value="UniProtKB-SubCell"/>
</dbReference>
<feature type="transmembrane region" description="Helical" evidence="7">
    <location>
        <begin position="286"/>
        <end position="308"/>
    </location>
</feature>
<dbReference type="InterPro" id="IPR038770">
    <property type="entry name" value="Na+/solute_symporter_sf"/>
</dbReference>
<dbReference type="GO" id="GO:1902600">
    <property type="term" value="P:proton transmembrane transport"/>
    <property type="evidence" value="ECO:0007669"/>
    <property type="project" value="InterPro"/>
</dbReference>
<feature type="transmembrane region" description="Helical" evidence="7">
    <location>
        <begin position="229"/>
        <end position="248"/>
    </location>
</feature>
<feature type="transmembrane region" description="Helical" evidence="7">
    <location>
        <begin position="405"/>
        <end position="428"/>
    </location>
</feature>
<gene>
    <name evidence="9" type="ORF">D7223_17045</name>
</gene>
<dbReference type="InterPro" id="IPR050794">
    <property type="entry name" value="CPA2_transporter"/>
</dbReference>
<evidence type="ECO:0000256" key="4">
    <source>
        <dbReference type="ARBA" id="ARBA00022989"/>
    </source>
</evidence>
<feature type="transmembrane region" description="Helical" evidence="7">
    <location>
        <begin position="469"/>
        <end position="490"/>
    </location>
</feature>
<feature type="transmembrane region" description="Helical" evidence="7">
    <location>
        <begin position="329"/>
        <end position="354"/>
    </location>
</feature>
<keyword evidence="5" id="KW-0406">Ion transport</keyword>
<dbReference type="InterPro" id="IPR006153">
    <property type="entry name" value="Cation/H_exchanger_TM"/>
</dbReference>
<feature type="domain" description="Cation/H+ exchanger transmembrane" evidence="8">
    <location>
        <begin position="92"/>
        <end position="483"/>
    </location>
</feature>
<dbReference type="PANTHER" id="PTHR32468">
    <property type="entry name" value="CATION/H + ANTIPORTER"/>
    <property type="match status" value="1"/>
</dbReference>
<organism evidence="9 10">
    <name type="scientific">Micromonospora endolithica</name>
    <dbReference type="NCBI Taxonomy" id="230091"/>
    <lineage>
        <taxon>Bacteria</taxon>
        <taxon>Bacillati</taxon>
        <taxon>Actinomycetota</taxon>
        <taxon>Actinomycetes</taxon>
        <taxon>Micromonosporales</taxon>
        <taxon>Micromonosporaceae</taxon>
        <taxon>Micromonospora</taxon>
    </lineage>
</organism>
<keyword evidence="2" id="KW-0813">Transport</keyword>
<feature type="transmembrane region" description="Helical" evidence="7">
    <location>
        <begin position="73"/>
        <end position="93"/>
    </location>
</feature>
<evidence type="ECO:0000259" key="8">
    <source>
        <dbReference type="Pfam" id="PF00999"/>
    </source>
</evidence>
<proteinExistence type="predicted"/>
<dbReference type="EMBL" id="RBAK01000006">
    <property type="protein sequence ID" value="RKN45328.1"/>
    <property type="molecule type" value="Genomic_DNA"/>
</dbReference>
<reference evidence="9 10" key="1">
    <citation type="journal article" date="2004" name="Syst. Appl. Microbiol.">
        <title>Cryptoendolithic actinomycetes from antarctic sandstone rock samples: Micromonospora endolithica sp. nov. and two isolates related to Micromonospora coerulea Jensen 1932.</title>
        <authorList>
            <person name="Hirsch P."/>
            <person name="Mevs U."/>
            <person name="Kroppenstedt R.M."/>
            <person name="Schumann P."/>
            <person name="Stackebrandt E."/>
        </authorList>
    </citation>
    <scope>NUCLEOTIDE SEQUENCE [LARGE SCALE GENOMIC DNA]</scope>
    <source>
        <strain evidence="9 10">JCM 12677</strain>
    </source>
</reference>
<evidence type="ECO:0000256" key="6">
    <source>
        <dbReference type="ARBA" id="ARBA00023136"/>
    </source>
</evidence>
<evidence type="ECO:0000313" key="10">
    <source>
        <dbReference type="Proteomes" id="UP000281726"/>
    </source>
</evidence>
<comment type="subcellular location">
    <subcellularLocation>
        <location evidence="1">Membrane</location>
        <topology evidence="1">Multi-pass membrane protein</topology>
    </subcellularLocation>
</comment>
<evidence type="ECO:0000313" key="9">
    <source>
        <dbReference type="EMBL" id="RKN45328.1"/>
    </source>
</evidence>
<keyword evidence="4 7" id="KW-1133">Transmembrane helix</keyword>
<protein>
    <submittedName>
        <fullName evidence="9">Cation:proton antiporter</fullName>
    </submittedName>
</protein>
<sequence length="510" mass="52021">MVPAGNHGKYPSGLTSLLPLGIARWLGHPSHPSGPLGAVSRIGATNLRRTIIYCRCGPAENAADKEATVPNSVALTIHLLVQLTVVLGACRLAGALLGRLGQPQVVADMIAGFALGPVALGLLAPPVQQALFPRELELAGVTVAHPSAQILHVLGQLGVTLFMFLVGLSFDGAGAIRHLRSATTTAAASLAGPLLIGSLLGLALVGGALGVDGSDAGWFGPDTPGWQAAWFLGLAVAVSAFPVLARILEETGATRTTVGTVALACAATDDAVAWMMLAALMATAGAAAHLGVLAVAGGLAYVAVLVALRPLLRRLARWATEGGDTLRPAALGSVLVLLTACAATTEAIGLHAVFGAFVCGLVMPRELTAHLTGRIAPLTTTLLLPLFFASAGLRIVTDTLLDPRGWLVLVAVVLVAVLSKGGVSALVARWSGLSWSQSASVGALLNARGLMELVLIDVALRAGLIGPKLYTVLALMTMVTTFAAAPVFTLTRRHWPAATAPVPVDRVPAG</sequence>
<keyword evidence="3 7" id="KW-0812">Transmembrane</keyword>
<keyword evidence="6 7" id="KW-0472">Membrane</keyword>
<feature type="transmembrane region" description="Helical" evidence="7">
    <location>
        <begin position="374"/>
        <end position="393"/>
    </location>
</feature>
<dbReference type="Proteomes" id="UP000281726">
    <property type="component" value="Unassembled WGS sequence"/>
</dbReference>